<feature type="compositionally biased region" description="Low complexity" evidence="1">
    <location>
        <begin position="199"/>
        <end position="214"/>
    </location>
</feature>
<feature type="compositionally biased region" description="Basic residues" evidence="1">
    <location>
        <begin position="91"/>
        <end position="103"/>
    </location>
</feature>
<organism evidence="2">
    <name type="scientific">Oryza sativa subsp. japonica</name>
    <name type="common">Rice</name>
    <dbReference type="NCBI Taxonomy" id="39947"/>
    <lineage>
        <taxon>Eukaryota</taxon>
        <taxon>Viridiplantae</taxon>
        <taxon>Streptophyta</taxon>
        <taxon>Embryophyta</taxon>
        <taxon>Tracheophyta</taxon>
        <taxon>Spermatophyta</taxon>
        <taxon>Magnoliopsida</taxon>
        <taxon>Liliopsida</taxon>
        <taxon>Poales</taxon>
        <taxon>Poaceae</taxon>
        <taxon>BOP clade</taxon>
        <taxon>Oryzoideae</taxon>
        <taxon>Oryzeae</taxon>
        <taxon>Oryzinae</taxon>
        <taxon>Oryza</taxon>
        <taxon>Oryza sativa</taxon>
    </lineage>
</organism>
<name>Q7F0T5_ORYSJ</name>
<protein>
    <submittedName>
        <fullName evidence="2">OJ1116_C07.10 protein</fullName>
    </submittedName>
</protein>
<reference evidence="2" key="1">
    <citation type="journal article" date="2002" name="Nature">
        <title>The genome sequence and structure of rice chromosome 1.</title>
        <authorList>
            <person name="Sasaki T."/>
            <person name="Matsumoto T."/>
            <person name="Yamamoto K."/>
            <person name="Sakata K."/>
            <person name="Baba T."/>
            <person name="Katayose Y."/>
            <person name="Wu J."/>
            <person name="Niimura Y."/>
            <person name="Cheng Z."/>
            <person name="Nagamura Y."/>
            <person name="Antonio B.A."/>
            <person name="Kanamori H."/>
            <person name="Hosokawa S."/>
            <person name="Masukawa M."/>
            <person name="Arikawa K."/>
            <person name="Chiden Y."/>
            <person name="Hayashi M."/>
            <person name="Okamoto M."/>
            <person name="Ando T."/>
            <person name="Aoki H."/>
            <person name="Arita K."/>
            <person name="Hamada M."/>
            <person name="Harada C."/>
            <person name="Hijishita S."/>
            <person name="Honda M."/>
            <person name="Ichikawa Y."/>
            <person name="Idonuma A."/>
            <person name="Iijima M."/>
            <person name="Ikeda M."/>
            <person name="Ikeno M."/>
            <person name="Itoh S."/>
            <person name="Itoh T."/>
            <person name="Itoh Y."/>
            <person name="Itoh Y."/>
            <person name="Iwabuchi A."/>
            <person name="Kamiya K."/>
            <person name="Karasawa W."/>
            <person name="Katagiri S."/>
            <person name="Kikuta A."/>
            <person name="Kobayashi N."/>
            <person name="Kono I."/>
            <person name="Machita K."/>
            <person name="Maehara T."/>
            <person name="Mizuno H."/>
            <person name="Mizubayashi T."/>
            <person name="Mukai Y."/>
            <person name="Nagasaki H."/>
            <person name="Nakashima M."/>
            <person name="Nakama Y."/>
            <person name="Nakamichi Y."/>
            <person name="Nakamura M."/>
            <person name="Namiki N."/>
            <person name="Negishi M."/>
            <person name="Ohta I."/>
            <person name="Ono N."/>
            <person name="Saji S."/>
            <person name="Sakai K."/>
            <person name="Shibata M."/>
            <person name="Shimokawa T."/>
            <person name="Shomura A."/>
            <person name="Song J."/>
            <person name="Takazaki Y."/>
            <person name="Terasawa K."/>
            <person name="Tsuji K."/>
            <person name="Waki K."/>
            <person name="Yamagata H."/>
            <person name="Yamane H."/>
            <person name="Yoshiki S."/>
            <person name="Yoshihara R."/>
            <person name="Yukawa K."/>
            <person name="Zhong H."/>
            <person name="Iwama H."/>
            <person name="Endo T."/>
            <person name="Ito H."/>
            <person name="Hahn J.H."/>
            <person name="Kim H.I."/>
            <person name="Eun M.Y."/>
            <person name="Yano M."/>
            <person name="Jiang J."/>
            <person name="Gojobori T."/>
        </authorList>
    </citation>
    <scope>NUCLEOTIDE SEQUENCE</scope>
</reference>
<dbReference type="AlphaFoldDB" id="Q7F0T5"/>
<feature type="compositionally biased region" description="Gly residues" evidence="1">
    <location>
        <begin position="58"/>
        <end position="68"/>
    </location>
</feature>
<accession>Q7F0T5</accession>
<sequence length="273" mass="28809">MAKRVRFVGVGATRGTKIQPAVISSRARGLQTRGGRARQWSGGQLRAEPAAGERDGGQSIGGRAAGGADGERARSHGPRVTRGSAAGGAGQRRKRKGGRRRRREVAGGGGAAAVAPMWPGGIADAGARRWSSSREVSPCAGDVKMQRVRVFEDGHELGFSQHMPLDGVHQLVLDHMPRPAPGPAPPHSHARAEPPPAAPRRIGAAVARSSSAASAPPPLRLRAGRHSTAALAHRRSTGEEKSEEEKKKSEEEKKRCVKLTCGPHGIFLFFFAD</sequence>
<feature type="region of interest" description="Disordered" evidence="1">
    <location>
        <begin position="23"/>
        <end position="112"/>
    </location>
</feature>
<evidence type="ECO:0000313" key="2">
    <source>
        <dbReference type="EMBL" id="BAC00693.1"/>
    </source>
</evidence>
<gene>
    <name evidence="2" type="primary">OJ1116_C07.10</name>
</gene>
<proteinExistence type="predicted"/>
<evidence type="ECO:0000256" key="1">
    <source>
        <dbReference type="SAM" id="MobiDB-lite"/>
    </source>
</evidence>
<dbReference type="EMBL" id="AP004253">
    <property type="protein sequence ID" value="BAC00693.1"/>
    <property type="molecule type" value="Genomic_DNA"/>
</dbReference>
<dbReference type="Proteomes" id="UP000817658">
    <property type="component" value="Chromosome 1"/>
</dbReference>
<feature type="compositionally biased region" description="Basic and acidic residues" evidence="1">
    <location>
        <begin position="236"/>
        <end position="254"/>
    </location>
</feature>
<feature type="region of interest" description="Disordered" evidence="1">
    <location>
        <begin position="176"/>
        <end position="255"/>
    </location>
</feature>